<accession>A0A430JL41</accession>
<protein>
    <recommendedName>
        <fullName evidence="3">GNAT family N-acetyltransferase</fullName>
    </recommendedName>
</protein>
<evidence type="ECO:0000313" key="1">
    <source>
        <dbReference type="EMBL" id="RTE11738.1"/>
    </source>
</evidence>
<dbReference type="InterPro" id="IPR016181">
    <property type="entry name" value="Acyl_CoA_acyltransferase"/>
</dbReference>
<name>A0A430JL41_9BACL</name>
<dbReference type="Proteomes" id="UP000276128">
    <property type="component" value="Unassembled WGS sequence"/>
</dbReference>
<evidence type="ECO:0008006" key="3">
    <source>
        <dbReference type="Google" id="ProtNLM"/>
    </source>
</evidence>
<dbReference type="AlphaFoldDB" id="A0A430JL41"/>
<proteinExistence type="predicted"/>
<dbReference type="SUPFAM" id="SSF55729">
    <property type="entry name" value="Acyl-CoA N-acyltransferases (Nat)"/>
    <property type="match status" value="1"/>
</dbReference>
<comment type="caution">
    <text evidence="1">The sequence shown here is derived from an EMBL/GenBank/DDBJ whole genome shotgun (WGS) entry which is preliminary data.</text>
</comment>
<keyword evidence="2" id="KW-1185">Reference proteome</keyword>
<dbReference type="OrthoDB" id="2968015at2"/>
<gene>
    <name evidence="1" type="ORF">EJQ19_00480</name>
</gene>
<dbReference type="RefSeq" id="WP_126139246.1">
    <property type="nucleotide sequence ID" value="NZ_RXHU01000003.1"/>
</dbReference>
<sequence>MTDFTFSFCETDEDFARFGLFFLAHRRDLHPSYATIYAVTALYSYIADGRILQAKLADGSIAGAVAYFHGTPEQDYKDRQTVLLDLAIADRSLRGSRLFLSGLAELAEHLAAHHPEVEEVHIVTLAENTYLRRLYGKFAQAGPEIEGVLGREVRYLVKISELKAFLSKF</sequence>
<evidence type="ECO:0000313" key="2">
    <source>
        <dbReference type="Proteomes" id="UP000276128"/>
    </source>
</evidence>
<dbReference type="EMBL" id="RXHU01000003">
    <property type="protein sequence ID" value="RTE11738.1"/>
    <property type="molecule type" value="Genomic_DNA"/>
</dbReference>
<organism evidence="1 2">
    <name type="scientific">Paenibacillus whitsoniae</name>
    <dbReference type="NCBI Taxonomy" id="2496558"/>
    <lineage>
        <taxon>Bacteria</taxon>
        <taxon>Bacillati</taxon>
        <taxon>Bacillota</taxon>
        <taxon>Bacilli</taxon>
        <taxon>Bacillales</taxon>
        <taxon>Paenibacillaceae</taxon>
        <taxon>Paenibacillus</taxon>
    </lineage>
</organism>
<reference evidence="1 2" key="1">
    <citation type="submission" date="2018-12" db="EMBL/GenBank/DDBJ databases">
        <title>Bacillus ochoae sp. nov., Paenibacillus whitsoniae sp. nov., Paenibacillus spiritus sp. nov. Isolated from the Mars Exploration Rover during spacecraft assembly.</title>
        <authorList>
            <person name="Seuylemezian A."/>
            <person name="Vaishampayan P."/>
        </authorList>
    </citation>
    <scope>NUCLEOTIDE SEQUENCE [LARGE SCALE GENOMIC DNA]</scope>
    <source>
        <strain evidence="1 2">MER 54</strain>
    </source>
</reference>